<evidence type="ECO:0000313" key="4">
    <source>
        <dbReference type="Proteomes" id="UP000649753"/>
    </source>
</evidence>
<sequence length="313" mass="33478">MSKRRKSSRSASADATSFAIGGSTIGGDRAARAGKRQKVRDIFVPRPFEGLTDEAEWIALRELVPAATAPLRLTADLVEQFGDRPVSLATVLPMATPAVSRPDGQVFIGLQRHVQSGDASRDLAEALLCALRTEPGATVSVPALPGEGPRLQDVLVDGPLDITMHDGFEFWVDPGAGDDPNVKASLERANASIYPTSRLEAAPAAYWCRVSDKSHVRWVLPDDEDAALDALSRLGAAGELPLGEQTRFAGMFRAHGRLVPVWDLPRDAAPESWEAPLADVAKRYAAALADPAPLDAAARRAKQGLVGRQLTLR</sequence>
<feature type="region of interest" description="Disordered" evidence="1">
    <location>
        <begin position="1"/>
        <end position="35"/>
    </location>
</feature>
<protein>
    <recommendedName>
        <fullName evidence="2">DUF5926 domain-containing protein</fullName>
    </recommendedName>
</protein>
<organism evidence="3 4">
    <name type="scientific">Plantactinospora soyae</name>
    <dbReference type="NCBI Taxonomy" id="1544732"/>
    <lineage>
        <taxon>Bacteria</taxon>
        <taxon>Bacillati</taxon>
        <taxon>Actinomycetota</taxon>
        <taxon>Actinomycetes</taxon>
        <taxon>Micromonosporales</taxon>
        <taxon>Micromonosporaceae</taxon>
        <taxon>Plantactinospora</taxon>
    </lineage>
</organism>
<reference evidence="3" key="1">
    <citation type="submission" date="2020-10" db="EMBL/GenBank/DDBJ databases">
        <title>Sequencing the genomes of 1000 actinobacteria strains.</title>
        <authorList>
            <person name="Klenk H.-P."/>
        </authorList>
    </citation>
    <scope>NUCLEOTIDE SEQUENCE</scope>
    <source>
        <strain evidence="3">DSM 46832</strain>
    </source>
</reference>
<proteinExistence type="predicted"/>
<name>A0A927QVQ2_9ACTN</name>
<accession>A0A927QVQ2</accession>
<dbReference type="EMBL" id="JADBEB010000001">
    <property type="protein sequence ID" value="MBE1486000.1"/>
    <property type="molecule type" value="Genomic_DNA"/>
</dbReference>
<dbReference type="RefSeq" id="WP_318783086.1">
    <property type="nucleotide sequence ID" value="NZ_JADBEB010000001.1"/>
</dbReference>
<dbReference type="InterPro" id="IPR045970">
    <property type="entry name" value="DUF5926"/>
</dbReference>
<evidence type="ECO:0000313" key="3">
    <source>
        <dbReference type="EMBL" id="MBE1486000.1"/>
    </source>
</evidence>
<keyword evidence="4" id="KW-1185">Reference proteome</keyword>
<dbReference type="Pfam" id="PF19348">
    <property type="entry name" value="DUF5926"/>
    <property type="match status" value="1"/>
</dbReference>
<dbReference type="Proteomes" id="UP000649753">
    <property type="component" value="Unassembled WGS sequence"/>
</dbReference>
<feature type="domain" description="DUF5926" evidence="2">
    <location>
        <begin position="47"/>
        <end position="313"/>
    </location>
</feature>
<dbReference type="AlphaFoldDB" id="A0A927QVQ2"/>
<comment type="caution">
    <text evidence="3">The sequence shown here is derived from an EMBL/GenBank/DDBJ whole genome shotgun (WGS) entry which is preliminary data.</text>
</comment>
<gene>
    <name evidence="3" type="ORF">H4W31_001638</name>
</gene>
<evidence type="ECO:0000256" key="1">
    <source>
        <dbReference type="SAM" id="MobiDB-lite"/>
    </source>
</evidence>
<evidence type="ECO:0000259" key="2">
    <source>
        <dbReference type="Pfam" id="PF19348"/>
    </source>
</evidence>